<dbReference type="KEGG" id="chla:C834K_0020"/>
<proteinExistence type="predicted"/>
<organism evidence="1 2">
    <name type="scientific">Chlamydia poikilotherma</name>
    <dbReference type="NCBI Taxonomy" id="1967783"/>
    <lineage>
        <taxon>Bacteria</taxon>
        <taxon>Pseudomonadati</taxon>
        <taxon>Chlamydiota</taxon>
        <taxon>Chlamydiia</taxon>
        <taxon>Chlamydiales</taxon>
        <taxon>Chlamydiaceae</taxon>
        <taxon>Chlamydia/Chlamydophila group</taxon>
        <taxon>Chlamydia</taxon>
    </lineage>
</organism>
<evidence type="ECO:0000313" key="2">
    <source>
        <dbReference type="Proteomes" id="UP000258476"/>
    </source>
</evidence>
<keyword evidence="2" id="KW-1185">Reference proteome</keyword>
<dbReference type="EMBL" id="LS992154">
    <property type="protein sequence ID" value="SYX08510.1"/>
    <property type="molecule type" value="Genomic_DNA"/>
</dbReference>
<sequence length="76" mass="8634">MILAPCLLVKARKDGEEIMSTPHIQQELARLEFINDQLRTELEYVNTLLCDIGFPEGLTTIKAIAKEVLTEDDFLD</sequence>
<dbReference type="Proteomes" id="UP000258476">
    <property type="component" value="Chromosome"/>
</dbReference>
<accession>A0A3B0PN78</accession>
<reference evidence="2" key="1">
    <citation type="submission" date="2017-11" db="EMBL/GenBank/DDBJ databases">
        <authorList>
            <person name="Seth-Smith MB H."/>
        </authorList>
    </citation>
    <scope>NUCLEOTIDE SEQUENCE [LARGE SCALE GENOMIC DNA]</scope>
</reference>
<gene>
    <name evidence="1" type="ORF">C834K_0020</name>
</gene>
<dbReference type="AlphaFoldDB" id="A0A3B0PN78"/>
<name>A0A3B0PN78_9CHLA</name>
<protein>
    <submittedName>
        <fullName evidence="1">Uncharacterized protein</fullName>
    </submittedName>
</protein>
<evidence type="ECO:0000313" key="1">
    <source>
        <dbReference type="EMBL" id="SYX08510.1"/>
    </source>
</evidence>